<gene>
    <name evidence="1" type="ORF">CEN92_247</name>
</gene>
<evidence type="ECO:0000313" key="2">
    <source>
        <dbReference type="Proteomes" id="UP000318296"/>
    </source>
</evidence>
<evidence type="ECO:0000313" key="1">
    <source>
        <dbReference type="EMBL" id="TSC91493.1"/>
    </source>
</evidence>
<dbReference type="AlphaFoldDB" id="A0A554LF25"/>
<dbReference type="EMBL" id="VMGH01000034">
    <property type="protein sequence ID" value="TSC91493.1"/>
    <property type="molecule type" value="Genomic_DNA"/>
</dbReference>
<dbReference type="Gene3D" id="3.40.50.300">
    <property type="entry name" value="P-loop containing nucleotide triphosphate hydrolases"/>
    <property type="match status" value="1"/>
</dbReference>
<comment type="caution">
    <text evidence="1">The sequence shown here is derived from an EMBL/GenBank/DDBJ whole genome shotgun (WGS) entry which is preliminary data.</text>
</comment>
<name>A0A554LF25_9BACT</name>
<dbReference type="InterPro" id="IPR027417">
    <property type="entry name" value="P-loop_NTPase"/>
</dbReference>
<accession>A0A554LF25</accession>
<reference evidence="1 2" key="1">
    <citation type="submission" date="2017-07" db="EMBL/GenBank/DDBJ databases">
        <title>Mechanisms for carbon and nitrogen cycling indicate functional differentiation within the Candidate Phyla Radiation.</title>
        <authorList>
            <person name="Danczak R.E."/>
            <person name="Johnston M.D."/>
            <person name="Kenah C."/>
            <person name="Slattery M."/>
            <person name="Wrighton K.C."/>
            <person name="Wilkins M.J."/>
        </authorList>
    </citation>
    <scope>NUCLEOTIDE SEQUENCE [LARGE SCALE GENOMIC DNA]</scope>
    <source>
        <strain evidence="1">Licking1014_96</strain>
    </source>
</reference>
<dbReference type="Proteomes" id="UP000318296">
    <property type="component" value="Unassembled WGS sequence"/>
</dbReference>
<feature type="non-terminal residue" evidence="1">
    <location>
        <position position="1"/>
    </location>
</feature>
<organism evidence="1 2">
    <name type="scientific">Candidatus Berkelbacteria bacterium Licking1014_96</name>
    <dbReference type="NCBI Taxonomy" id="2017149"/>
    <lineage>
        <taxon>Bacteria</taxon>
        <taxon>Candidatus Berkelbacteria</taxon>
    </lineage>
</organism>
<protein>
    <submittedName>
        <fullName evidence="1">Twitching motility protein</fullName>
    </submittedName>
</protein>
<proteinExistence type="predicted"/>
<sequence length="74" mass="8170">RIIACEILIANNAVRNIIREGKTHQLPNIIQTSVSEGMITLDKVLAELVSKGEISLDDALAWATDAKSFKMKVY</sequence>